<dbReference type="AlphaFoldDB" id="A0A4P9VMJ0"/>
<sequence>MITDYPILRYLSTKTGKYVSSDGRYEIELRKNHYDYVLISNTKERGSTFYGVVGVSDENLELHASVGLPNIIVFSWPHALEKVDGDLTIHFTENNLAARLEISLSFSEGSLKLSFIVNGKVCRAYILSKV</sequence>
<name>A0A4P9VMJ0_9GAMM</name>
<dbReference type="RefSeq" id="WP_094787733.1">
    <property type="nucleotide sequence ID" value="NZ_NDXW01000001.1"/>
</dbReference>
<comment type="caution">
    <text evidence="1">The sequence shown here is derived from an EMBL/GenBank/DDBJ whole genome shotgun (WGS) entry which is preliminary data.</text>
</comment>
<gene>
    <name evidence="1" type="ORF">B9G39_14900</name>
</gene>
<proteinExistence type="predicted"/>
<accession>A0A4P9VMJ0</accession>
<reference evidence="1 2" key="1">
    <citation type="submission" date="2017-04" db="EMBL/GenBank/DDBJ databases">
        <title>Draft genome sequence of Zooshikella ganghwensis VG4 isolated from Red Sea sediments.</title>
        <authorList>
            <person name="Rehman Z."/>
            <person name="Alam I."/>
            <person name="Kamau A."/>
            <person name="Bajic V."/>
            <person name="Leiknes T."/>
        </authorList>
    </citation>
    <scope>NUCLEOTIDE SEQUENCE [LARGE SCALE GENOMIC DNA]</scope>
    <source>
        <strain evidence="1 2">VG4</strain>
    </source>
</reference>
<dbReference type="EMBL" id="NDXW01000001">
    <property type="protein sequence ID" value="RDH44618.1"/>
    <property type="molecule type" value="Genomic_DNA"/>
</dbReference>
<evidence type="ECO:0000313" key="2">
    <source>
        <dbReference type="Proteomes" id="UP000257039"/>
    </source>
</evidence>
<evidence type="ECO:0000313" key="1">
    <source>
        <dbReference type="EMBL" id="RDH44618.1"/>
    </source>
</evidence>
<keyword evidence="2" id="KW-1185">Reference proteome</keyword>
<protein>
    <submittedName>
        <fullName evidence="1">Uncharacterized protein</fullName>
    </submittedName>
</protein>
<dbReference type="Proteomes" id="UP000257039">
    <property type="component" value="Unassembled WGS sequence"/>
</dbReference>
<organism evidence="1 2">
    <name type="scientific">Zooshikella ganghwensis</name>
    <dbReference type="NCBI Taxonomy" id="202772"/>
    <lineage>
        <taxon>Bacteria</taxon>
        <taxon>Pseudomonadati</taxon>
        <taxon>Pseudomonadota</taxon>
        <taxon>Gammaproteobacteria</taxon>
        <taxon>Oceanospirillales</taxon>
        <taxon>Zooshikellaceae</taxon>
        <taxon>Zooshikella</taxon>
    </lineage>
</organism>